<dbReference type="PROSITE" id="PS50879">
    <property type="entry name" value="RNASE_H_1"/>
    <property type="match status" value="1"/>
</dbReference>
<keyword evidence="4" id="KW-1185">Reference proteome</keyword>
<evidence type="ECO:0000259" key="2">
    <source>
        <dbReference type="PROSITE" id="PS50879"/>
    </source>
</evidence>
<organism evidence="3 4">
    <name type="scientific">Coprinopsis marcescibilis</name>
    <name type="common">Agaric fungus</name>
    <name type="synonym">Psathyrella marcescibilis</name>
    <dbReference type="NCBI Taxonomy" id="230819"/>
    <lineage>
        <taxon>Eukaryota</taxon>
        <taxon>Fungi</taxon>
        <taxon>Dikarya</taxon>
        <taxon>Basidiomycota</taxon>
        <taxon>Agaricomycotina</taxon>
        <taxon>Agaricomycetes</taxon>
        <taxon>Agaricomycetidae</taxon>
        <taxon>Agaricales</taxon>
        <taxon>Agaricineae</taxon>
        <taxon>Psathyrellaceae</taxon>
        <taxon>Coprinopsis</taxon>
    </lineage>
</organism>
<dbReference type="Gene3D" id="3.30.420.10">
    <property type="entry name" value="Ribonuclease H-like superfamily/Ribonuclease H"/>
    <property type="match status" value="1"/>
</dbReference>
<gene>
    <name evidence="3" type="ORF">FA15DRAFT_549514</name>
</gene>
<protein>
    <recommendedName>
        <fullName evidence="2">RNase H type-1 domain-containing protein</fullName>
    </recommendedName>
</protein>
<dbReference type="InterPro" id="IPR036397">
    <property type="entry name" value="RNaseH_sf"/>
</dbReference>
<evidence type="ECO:0000313" key="3">
    <source>
        <dbReference type="EMBL" id="TFK17094.1"/>
    </source>
</evidence>
<dbReference type="AlphaFoldDB" id="A0A5C3KB21"/>
<dbReference type="OrthoDB" id="3265515at2759"/>
<dbReference type="InterPro" id="IPR012337">
    <property type="entry name" value="RNaseH-like_sf"/>
</dbReference>
<feature type="non-terminal residue" evidence="3">
    <location>
        <position position="1"/>
    </location>
</feature>
<name>A0A5C3KB21_COPMA</name>
<dbReference type="STRING" id="230819.A0A5C3KB21"/>
<feature type="non-terminal residue" evidence="3">
    <location>
        <position position="75"/>
    </location>
</feature>
<sequence>LTIRWTPGHSNITGNEAVDVQAKRAAKGEISSRRRTPGTLRDRLPFSKSATQQMYNDKLKTQAAKVWATASQYNR</sequence>
<dbReference type="SUPFAM" id="SSF53098">
    <property type="entry name" value="Ribonuclease H-like"/>
    <property type="match status" value="1"/>
</dbReference>
<dbReference type="Proteomes" id="UP000307440">
    <property type="component" value="Unassembled WGS sequence"/>
</dbReference>
<accession>A0A5C3KB21</accession>
<dbReference type="GO" id="GO:0004523">
    <property type="term" value="F:RNA-DNA hybrid ribonuclease activity"/>
    <property type="evidence" value="ECO:0007669"/>
    <property type="project" value="InterPro"/>
</dbReference>
<dbReference type="InterPro" id="IPR002156">
    <property type="entry name" value="RNaseH_domain"/>
</dbReference>
<reference evidence="3 4" key="1">
    <citation type="journal article" date="2019" name="Nat. Ecol. Evol.">
        <title>Megaphylogeny resolves global patterns of mushroom evolution.</title>
        <authorList>
            <person name="Varga T."/>
            <person name="Krizsan K."/>
            <person name="Foldi C."/>
            <person name="Dima B."/>
            <person name="Sanchez-Garcia M."/>
            <person name="Sanchez-Ramirez S."/>
            <person name="Szollosi G.J."/>
            <person name="Szarkandi J.G."/>
            <person name="Papp V."/>
            <person name="Albert L."/>
            <person name="Andreopoulos W."/>
            <person name="Angelini C."/>
            <person name="Antonin V."/>
            <person name="Barry K.W."/>
            <person name="Bougher N.L."/>
            <person name="Buchanan P."/>
            <person name="Buyck B."/>
            <person name="Bense V."/>
            <person name="Catcheside P."/>
            <person name="Chovatia M."/>
            <person name="Cooper J."/>
            <person name="Damon W."/>
            <person name="Desjardin D."/>
            <person name="Finy P."/>
            <person name="Geml J."/>
            <person name="Haridas S."/>
            <person name="Hughes K."/>
            <person name="Justo A."/>
            <person name="Karasinski D."/>
            <person name="Kautmanova I."/>
            <person name="Kiss B."/>
            <person name="Kocsube S."/>
            <person name="Kotiranta H."/>
            <person name="LaButti K.M."/>
            <person name="Lechner B.E."/>
            <person name="Liimatainen K."/>
            <person name="Lipzen A."/>
            <person name="Lukacs Z."/>
            <person name="Mihaltcheva S."/>
            <person name="Morgado L.N."/>
            <person name="Niskanen T."/>
            <person name="Noordeloos M.E."/>
            <person name="Ohm R.A."/>
            <person name="Ortiz-Santana B."/>
            <person name="Ovrebo C."/>
            <person name="Racz N."/>
            <person name="Riley R."/>
            <person name="Savchenko A."/>
            <person name="Shiryaev A."/>
            <person name="Soop K."/>
            <person name="Spirin V."/>
            <person name="Szebenyi C."/>
            <person name="Tomsovsky M."/>
            <person name="Tulloss R.E."/>
            <person name="Uehling J."/>
            <person name="Grigoriev I.V."/>
            <person name="Vagvolgyi C."/>
            <person name="Papp T."/>
            <person name="Martin F.M."/>
            <person name="Miettinen O."/>
            <person name="Hibbett D.S."/>
            <person name="Nagy L.G."/>
        </authorList>
    </citation>
    <scope>NUCLEOTIDE SEQUENCE [LARGE SCALE GENOMIC DNA]</scope>
    <source>
        <strain evidence="3 4">CBS 121175</strain>
    </source>
</reference>
<proteinExistence type="predicted"/>
<evidence type="ECO:0000313" key="4">
    <source>
        <dbReference type="Proteomes" id="UP000307440"/>
    </source>
</evidence>
<evidence type="ECO:0000256" key="1">
    <source>
        <dbReference type="SAM" id="MobiDB-lite"/>
    </source>
</evidence>
<dbReference type="GO" id="GO:0003676">
    <property type="term" value="F:nucleic acid binding"/>
    <property type="evidence" value="ECO:0007669"/>
    <property type="project" value="InterPro"/>
</dbReference>
<feature type="region of interest" description="Disordered" evidence="1">
    <location>
        <begin position="1"/>
        <end position="48"/>
    </location>
</feature>
<dbReference type="EMBL" id="ML210569">
    <property type="protein sequence ID" value="TFK17094.1"/>
    <property type="molecule type" value="Genomic_DNA"/>
</dbReference>
<feature type="domain" description="RNase H type-1" evidence="2">
    <location>
        <begin position="1"/>
        <end position="27"/>
    </location>
</feature>